<accession>A0ABW3G1Z9</accession>
<dbReference type="PANTHER" id="PTHR30579">
    <property type="entry name" value="TRANSCRIPTIONAL REGULATOR"/>
    <property type="match status" value="1"/>
</dbReference>
<dbReference type="SUPFAM" id="SSF53850">
    <property type="entry name" value="Periplasmic binding protein-like II"/>
    <property type="match status" value="1"/>
</dbReference>
<evidence type="ECO:0000259" key="5">
    <source>
        <dbReference type="PROSITE" id="PS50931"/>
    </source>
</evidence>
<keyword evidence="7" id="KW-1185">Reference proteome</keyword>
<evidence type="ECO:0000313" key="6">
    <source>
        <dbReference type="EMBL" id="MFD0923520.1"/>
    </source>
</evidence>
<evidence type="ECO:0000313" key="7">
    <source>
        <dbReference type="Proteomes" id="UP001597018"/>
    </source>
</evidence>
<dbReference type="InterPro" id="IPR005119">
    <property type="entry name" value="LysR_subst-bd"/>
</dbReference>
<name>A0ABW3G1Z9_9PSEU</name>
<dbReference type="Gene3D" id="3.40.190.10">
    <property type="entry name" value="Periplasmic binding protein-like II"/>
    <property type="match status" value="2"/>
</dbReference>
<dbReference type="InterPro" id="IPR000847">
    <property type="entry name" value="LysR_HTH_N"/>
</dbReference>
<dbReference type="Gene3D" id="1.10.10.10">
    <property type="entry name" value="Winged helix-like DNA-binding domain superfamily/Winged helix DNA-binding domain"/>
    <property type="match status" value="1"/>
</dbReference>
<dbReference type="PROSITE" id="PS50931">
    <property type="entry name" value="HTH_LYSR"/>
    <property type="match status" value="1"/>
</dbReference>
<dbReference type="Pfam" id="PF03466">
    <property type="entry name" value="LysR_substrate"/>
    <property type="match status" value="1"/>
</dbReference>
<keyword evidence="4" id="KW-0804">Transcription</keyword>
<keyword evidence="2" id="KW-0805">Transcription regulation</keyword>
<dbReference type="EMBL" id="JBHTIW010000036">
    <property type="protein sequence ID" value="MFD0923520.1"/>
    <property type="molecule type" value="Genomic_DNA"/>
</dbReference>
<dbReference type="InterPro" id="IPR036390">
    <property type="entry name" value="WH_DNA-bd_sf"/>
</dbReference>
<gene>
    <name evidence="6" type="ORF">ACFQ16_27580</name>
</gene>
<evidence type="ECO:0000256" key="2">
    <source>
        <dbReference type="ARBA" id="ARBA00023015"/>
    </source>
</evidence>
<dbReference type="Proteomes" id="UP001597018">
    <property type="component" value="Unassembled WGS sequence"/>
</dbReference>
<comment type="similarity">
    <text evidence="1">Belongs to the LysR transcriptional regulatory family.</text>
</comment>
<organism evidence="6 7">
    <name type="scientific">Saccharopolyspora rosea</name>
    <dbReference type="NCBI Taxonomy" id="524884"/>
    <lineage>
        <taxon>Bacteria</taxon>
        <taxon>Bacillati</taxon>
        <taxon>Actinomycetota</taxon>
        <taxon>Actinomycetes</taxon>
        <taxon>Pseudonocardiales</taxon>
        <taxon>Pseudonocardiaceae</taxon>
        <taxon>Saccharopolyspora</taxon>
    </lineage>
</organism>
<dbReference type="InterPro" id="IPR036388">
    <property type="entry name" value="WH-like_DNA-bd_sf"/>
</dbReference>
<dbReference type="PRINTS" id="PR00039">
    <property type="entry name" value="HTHLYSR"/>
</dbReference>
<protein>
    <submittedName>
        <fullName evidence="6">LysR substrate-binding domain-containing protein</fullName>
    </submittedName>
</protein>
<evidence type="ECO:0000256" key="1">
    <source>
        <dbReference type="ARBA" id="ARBA00009437"/>
    </source>
</evidence>
<evidence type="ECO:0000256" key="4">
    <source>
        <dbReference type="ARBA" id="ARBA00023163"/>
    </source>
</evidence>
<dbReference type="PANTHER" id="PTHR30579:SF7">
    <property type="entry name" value="HTH-TYPE TRANSCRIPTIONAL REGULATOR LRHA-RELATED"/>
    <property type="match status" value="1"/>
</dbReference>
<dbReference type="RefSeq" id="WP_263247084.1">
    <property type="nucleotide sequence ID" value="NZ_BAABLT010000012.1"/>
</dbReference>
<reference evidence="7" key="1">
    <citation type="journal article" date="2019" name="Int. J. Syst. Evol. Microbiol.">
        <title>The Global Catalogue of Microorganisms (GCM) 10K type strain sequencing project: providing services to taxonomists for standard genome sequencing and annotation.</title>
        <authorList>
            <consortium name="The Broad Institute Genomics Platform"/>
            <consortium name="The Broad Institute Genome Sequencing Center for Infectious Disease"/>
            <person name="Wu L."/>
            <person name="Ma J."/>
        </authorList>
    </citation>
    <scope>NUCLEOTIDE SEQUENCE [LARGE SCALE GENOMIC DNA]</scope>
    <source>
        <strain evidence="7">CCUG 56401</strain>
    </source>
</reference>
<dbReference type="InterPro" id="IPR050176">
    <property type="entry name" value="LTTR"/>
</dbReference>
<proteinExistence type="inferred from homology"/>
<dbReference type="Pfam" id="PF00126">
    <property type="entry name" value="HTH_1"/>
    <property type="match status" value="1"/>
</dbReference>
<dbReference type="SUPFAM" id="SSF46785">
    <property type="entry name" value="Winged helix' DNA-binding domain"/>
    <property type="match status" value="1"/>
</dbReference>
<keyword evidence="3" id="KW-0238">DNA-binding</keyword>
<sequence length="285" mass="31052">MFDPTLLRTFLAVAGTRSFTQAAQRLGVRQSTVSQHVRKLEAAAGQQLFLRDTHSVELTADGEAMVGFAHGILRAHERAANYFARSDLRGRVRFGTSEDFVLSRLPEILREFRRSHPLISVELTVGLSGTLHEQLRDGELDLVFGKRRPGQTHGQLVWREPLVWIAAEDFSLDPAQPIPLILYPPPSISRVQALDALQRHGQSWRITCTSASLSGLRAAALAGLGITAHARSLIPPGLAPLRPRRGLPELGEVEFVLLGDASRGPAGALAAAIRGGAERLHQPMT</sequence>
<comment type="caution">
    <text evidence="6">The sequence shown here is derived from an EMBL/GenBank/DDBJ whole genome shotgun (WGS) entry which is preliminary data.</text>
</comment>
<evidence type="ECO:0000256" key="3">
    <source>
        <dbReference type="ARBA" id="ARBA00023125"/>
    </source>
</evidence>
<feature type="domain" description="HTH lysR-type" evidence="5">
    <location>
        <begin position="2"/>
        <end position="59"/>
    </location>
</feature>